<evidence type="ECO:0000256" key="1">
    <source>
        <dbReference type="SAM" id="MobiDB-lite"/>
    </source>
</evidence>
<evidence type="ECO:0000313" key="3">
    <source>
        <dbReference type="Proteomes" id="UP001472677"/>
    </source>
</evidence>
<name>A0ABR2BFL4_9ROSI</name>
<dbReference type="Proteomes" id="UP001472677">
    <property type="component" value="Unassembled WGS sequence"/>
</dbReference>
<protein>
    <submittedName>
        <fullName evidence="2">Uncharacterized protein</fullName>
    </submittedName>
</protein>
<accession>A0ABR2BFL4</accession>
<proteinExistence type="predicted"/>
<comment type="caution">
    <text evidence="2">The sequence shown here is derived from an EMBL/GenBank/DDBJ whole genome shotgun (WGS) entry which is preliminary data.</text>
</comment>
<sequence length="76" mass="8416">MGFSPEVVPQGRGRAASPPTPPVVVEPSLGFSATPFFADHTKNQTRIGLERSGARGGLTGKGMNELWWNWREMKWF</sequence>
<reference evidence="2 3" key="1">
    <citation type="journal article" date="2024" name="G3 (Bethesda)">
        <title>Genome assembly of Hibiscus sabdariffa L. provides insights into metabolisms of medicinal natural products.</title>
        <authorList>
            <person name="Kim T."/>
        </authorList>
    </citation>
    <scope>NUCLEOTIDE SEQUENCE [LARGE SCALE GENOMIC DNA]</scope>
    <source>
        <strain evidence="2">TK-2024</strain>
        <tissue evidence="2">Old leaves</tissue>
    </source>
</reference>
<gene>
    <name evidence="2" type="ORF">V6N12_067199</name>
</gene>
<feature type="region of interest" description="Disordered" evidence="1">
    <location>
        <begin position="1"/>
        <end position="22"/>
    </location>
</feature>
<keyword evidence="3" id="KW-1185">Reference proteome</keyword>
<evidence type="ECO:0000313" key="2">
    <source>
        <dbReference type="EMBL" id="KAK8505228.1"/>
    </source>
</evidence>
<dbReference type="EMBL" id="JBBPBM010000128">
    <property type="protein sequence ID" value="KAK8505228.1"/>
    <property type="molecule type" value="Genomic_DNA"/>
</dbReference>
<organism evidence="2 3">
    <name type="scientific">Hibiscus sabdariffa</name>
    <name type="common">roselle</name>
    <dbReference type="NCBI Taxonomy" id="183260"/>
    <lineage>
        <taxon>Eukaryota</taxon>
        <taxon>Viridiplantae</taxon>
        <taxon>Streptophyta</taxon>
        <taxon>Embryophyta</taxon>
        <taxon>Tracheophyta</taxon>
        <taxon>Spermatophyta</taxon>
        <taxon>Magnoliopsida</taxon>
        <taxon>eudicotyledons</taxon>
        <taxon>Gunneridae</taxon>
        <taxon>Pentapetalae</taxon>
        <taxon>rosids</taxon>
        <taxon>malvids</taxon>
        <taxon>Malvales</taxon>
        <taxon>Malvaceae</taxon>
        <taxon>Malvoideae</taxon>
        <taxon>Hibiscus</taxon>
    </lineage>
</organism>